<dbReference type="InterPro" id="IPR012337">
    <property type="entry name" value="RNaseH-like_sf"/>
</dbReference>
<comment type="caution">
    <text evidence="2">The sequence shown here is derived from an EMBL/GenBank/DDBJ whole genome shotgun (WGS) entry which is preliminary data.</text>
</comment>
<dbReference type="Proteomes" id="UP001174136">
    <property type="component" value="Unassembled WGS sequence"/>
</dbReference>
<gene>
    <name evidence="2" type="ORF">N1851_005348</name>
</gene>
<dbReference type="PANTHER" id="PTHR47331:SF1">
    <property type="entry name" value="GAG-LIKE PROTEIN"/>
    <property type="match status" value="1"/>
</dbReference>
<name>A0AA47N7G0_MERPO</name>
<evidence type="ECO:0000259" key="1">
    <source>
        <dbReference type="PROSITE" id="PS50994"/>
    </source>
</evidence>
<dbReference type="Gene3D" id="3.30.420.10">
    <property type="entry name" value="Ribonuclease H-like superfamily/Ribonuclease H"/>
    <property type="match status" value="1"/>
</dbReference>
<dbReference type="InterPro" id="IPR036397">
    <property type="entry name" value="RNaseH_sf"/>
</dbReference>
<dbReference type="GO" id="GO:0003676">
    <property type="term" value="F:nucleic acid binding"/>
    <property type="evidence" value="ECO:0007669"/>
    <property type="project" value="InterPro"/>
</dbReference>
<evidence type="ECO:0000313" key="2">
    <source>
        <dbReference type="EMBL" id="KAK0152981.1"/>
    </source>
</evidence>
<protein>
    <recommendedName>
        <fullName evidence="1">Integrase catalytic domain-containing protein</fullName>
    </recommendedName>
</protein>
<feature type="domain" description="Integrase catalytic" evidence="1">
    <location>
        <begin position="1"/>
        <end position="117"/>
    </location>
</feature>
<dbReference type="SUPFAM" id="SSF53098">
    <property type="entry name" value="Ribonuclease H-like"/>
    <property type="match status" value="1"/>
</dbReference>
<dbReference type="Pfam" id="PF18701">
    <property type="entry name" value="DUF5641"/>
    <property type="match status" value="1"/>
</dbReference>
<reference evidence="2" key="1">
    <citation type="journal article" date="2023" name="Front. Mar. Sci.">
        <title>A new Merluccius polli reference genome to investigate the effects of global change in West African waters.</title>
        <authorList>
            <person name="Mateo J.L."/>
            <person name="Blanco-Fernandez C."/>
            <person name="Garcia-Vazquez E."/>
            <person name="Machado-Schiaffino G."/>
        </authorList>
    </citation>
    <scope>NUCLEOTIDE SEQUENCE</scope>
    <source>
        <strain evidence="2">C29</strain>
        <tissue evidence="2">Fin</tissue>
    </source>
</reference>
<dbReference type="GO" id="GO:0015074">
    <property type="term" value="P:DNA integration"/>
    <property type="evidence" value="ECO:0007669"/>
    <property type="project" value="InterPro"/>
</dbReference>
<evidence type="ECO:0000313" key="3">
    <source>
        <dbReference type="Proteomes" id="UP001174136"/>
    </source>
</evidence>
<dbReference type="PROSITE" id="PS50994">
    <property type="entry name" value="INTEGRASE"/>
    <property type="match status" value="1"/>
</dbReference>
<dbReference type="AlphaFoldDB" id="A0AA47N7G0"/>
<dbReference type="InterPro" id="IPR040676">
    <property type="entry name" value="DUF5641"/>
</dbReference>
<dbReference type="PANTHER" id="PTHR47331">
    <property type="entry name" value="PHD-TYPE DOMAIN-CONTAINING PROTEIN"/>
    <property type="match status" value="1"/>
</dbReference>
<sequence length="233" mass="26862">MRSDNGTNLVAAERELRAAIQEWNQSKISDALMQKGIQWIFNPPSGSHFGGVWERQIRSVRKVLRSVMKEQSVSDECLLTLMCEVESVLNNRPLTTATDDPTDPEPLTPNHLLLMKKQPVLPPGLFSKEDSYARRRWKQVQHLADLFWKRWVREYLPMLQERQKWTCVKKNLAAGDIVMIVDDTAPRSSWVMGRVLQLLPDAKGLVRRVVIKTKTNTLERPIDKLCLICEMDT</sequence>
<proteinExistence type="predicted"/>
<organism evidence="2 3">
    <name type="scientific">Merluccius polli</name>
    <name type="common">Benguela hake</name>
    <name type="synonym">Merluccius cadenati</name>
    <dbReference type="NCBI Taxonomy" id="89951"/>
    <lineage>
        <taxon>Eukaryota</taxon>
        <taxon>Metazoa</taxon>
        <taxon>Chordata</taxon>
        <taxon>Craniata</taxon>
        <taxon>Vertebrata</taxon>
        <taxon>Euteleostomi</taxon>
        <taxon>Actinopterygii</taxon>
        <taxon>Neopterygii</taxon>
        <taxon>Teleostei</taxon>
        <taxon>Neoteleostei</taxon>
        <taxon>Acanthomorphata</taxon>
        <taxon>Zeiogadaria</taxon>
        <taxon>Gadariae</taxon>
        <taxon>Gadiformes</taxon>
        <taxon>Gadoidei</taxon>
        <taxon>Merlucciidae</taxon>
        <taxon>Merluccius</taxon>
    </lineage>
</organism>
<accession>A0AA47N7G0</accession>
<dbReference type="InterPro" id="IPR001584">
    <property type="entry name" value="Integrase_cat-core"/>
</dbReference>
<keyword evidence="3" id="KW-1185">Reference proteome</keyword>
<dbReference type="EMBL" id="JAOPHQ010000875">
    <property type="protein sequence ID" value="KAK0152981.1"/>
    <property type="molecule type" value="Genomic_DNA"/>
</dbReference>